<dbReference type="InterPro" id="IPR004358">
    <property type="entry name" value="Sig_transdc_His_kin-like_C"/>
</dbReference>
<keyword evidence="12" id="KW-0175">Coiled coil</keyword>
<dbReference type="GO" id="GO:0004721">
    <property type="term" value="F:phosphoprotein phosphatase activity"/>
    <property type="evidence" value="ECO:0007669"/>
    <property type="project" value="TreeGrafter"/>
</dbReference>
<dbReference type="Pfam" id="PF02518">
    <property type="entry name" value="HATPase_c"/>
    <property type="match status" value="1"/>
</dbReference>
<dbReference type="SMART" id="SM00388">
    <property type="entry name" value="HisKA"/>
    <property type="match status" value="1"/>
</dbReference>
<protein>
    <recommendedName>
        <fullName evidence="3">histidine kinase</fullName>
        <ecNumber evidence="3">2.7.13.3</ecNumber>
    </recommendedName>
</protein>
<reference evidence="16" key="1">
    <citation type="journal article" date="2014" name="Int. J. Syst. Evol. Microbiol.">
        <title>Complete genome sequence of Corynebacterium casei LMG S-19264T (=DSM 44701T), isolated from a smear-ripened cheese.</title>
        <authorList>
            <consortium name="US DOE Joint Genome Institute (JGI-PGF)"/>
            <person name="Walter F."/>
            <person name="Albersmeier A."/>
            <person name="Kalinowski J."/>
            <person name="Ruckert C."/>
        </authorList>
    </citation>
    <scope>NUCLEOTIDE SEQUENCE</scope>
    <source>
        <strain evidence="16">CGMCC 1.15178</strain>
    </source>
</reference>
<keyword evidence="7" id="KW-0547">Nucleotide-binding</keyword>
<evidence type="ECO:0000256" key="7">
    <source>
        <dbReference type="ARBA" id="ARBA00022741"/>
    </source>
</evidence>
<feature type="domain" description="Histidine kinase" evidence="14">
    <location>
        <begin position="282"/>
        <end position="529"/>
    </location>
</feature>
<comment type="subcellular location">
    <subcellularLocation>
        <location evidence="2">Cell membrane</location>
        <topology evidence="2">Multi-pass membrane protein</topology>
    </subcellularLocation>
</comment>
<dbReference type="GO" id="GO:0016036">
    <property type="term" value="P:cellular response to phosphate starvation"/>
    <property type="evidence" value="ECO:0007669"/>
    <property type="project" value="TreeGrafter"/>
</dbReference>
<dbReference type="CDD" id="cd00082">
    <property type="entry name" value="HisKA"/>
    <property type="match status" value="1"/>
</dbReference>
<dbReference type="RefSeq" id="WP_229750538.1">
    <property type="nucleotide sequence ID" value="NZ_BMHP01000004.1"/>
</dbReference>
<proteinExistence type="predicted"/>
<evidence type="ECO:0000256" key="10">
    <source>
        <dbReference type="ARBA" id="ARBA00023012"/>
    </source>
</evidence>
<evidence type="ECO:0000256" key="12">
    <source>
        <dbReference type="SAM" id="Coils"/>
    </source>
</evidence>
<comment type="catalytic activity">
    <reaction evidence="1">
        <text>ATP + protein L-histidine = ADP + protein N-phospho-L-histidine.</text>
        <dbReference type="EC" id="2.7.13.3"/>
    </reaction>
</comment>
<feature type="transmembrane region" description="Helical" evidence="13">
    <location>
        <begin position="20"/>
        <end position="43"/>
    </location>
</feature>
<evidence type="ECO:0000256" key="2">
    <source>
        <dbReference type="ARBA" id="ARBA00004651"/>
    </source>
</evidence>
<evidence type="ECO:0000256" key="4">
    <source>
        <dbReference type="ARBA" id="ARBA00022475"/>
    </source>
</evidence>
<dbReference type="GO" id="GO:0005524">
    <property type="term" value="F:ATP binding"/>
    <property type="evidence" value="ECO:0007669"/>
    <property type="project" value="UniProtKB-KW"/>
</dbReference>
<dbReference type="PANTHER" id="PTHR45453:SF3">
    <property type="entry name" value="HISTIDINE KINASE"/>
    <property type="match status" value="1"/>
</dbReference>
<dbReference type="InterPro" id="IPR003660">
    <property type="entry name" value="HAMP_dom"/>
</dbReference>
<dbReference type="GO" id="GO:0000155">
    <property type="term" value="F:phosphorelay sensor kinase activity"/>
    <property type="evidence" value="ECO:0007669"/>
    <property type="project" value="InterPro"/>
</dbReference>
<dbReference type="GO" id="GO:0005886">
    <property type="term" value="C:plasma membrane"/>
    <property type="evidence" value="ECO:0007669"/>
    <property type="project" value="UniProtKB-SubCell"/>
</dbReference>
<dbReference type="EC" id="2.7.13.3" evidence="3"/>
<dbReference type="SMART" id="SM00304">
    <property type="entry name" value="HAMP"/>
    <property type="match status" value="1"/>
</dbReference>
<dbReference type="InterPro" id="IPR003661">
    <property type="entry name" value="HisK_dim/P_dom"/>
</dbReference>
<dbReference type="Gene3D" id="3.30.565.10">
    <property type="entry name" value="Histidine kinase-like ATPase, C-terminal domain"/>
    <property type="match status" value="1"/>
</dbReference>
<keyword evidence="10" id="KW-0902">Two-component regulatory system</keyword>
<dbReference type="SMART" id="SM00387">
    <property type="entry name" value="HATPase_c"/>
    <property type="match status" value="1"/>
</dbReference>
<dbReference type="SUPFAM" id="SSF47384">
    <property type="entry name" value="Homodimeric domain of signal transducing histidine kinase"/>
    <property type="match status" value="1"/>
</dbReference>
<dbReference type="EMBL" id="BMHP01000004">
    <property type="protein sequence ID" value="GGD86448.1"/>
    <property type="molecule type" value="Genomic_DNA"/>
</dbReference>
<evidence type="ECO:0000256" key="6">
    <source>
        <dbReference type="ARBA" id="ARBA00022679"/>
    </source>
</evidence>
<dbReference type="SUPFAM" id="SSF55874">
    <property type="entry name" value="ATPase domain of HSP90 chaperone/DNA topoisomerase II/histidine kinase"/>
    <property type="match status" value="1"/>
</dbReference>
<evidence type="ECO:0000256" key="11">
    <source>
        <dbReference type="ARBA" id="ARBA00023136"/>
    </source>
</evidence>
<feature type="coiled-coil region" evidence="12">
    <location>
        <begin position="241"/>
        <end position="275"/>
    </location>
</feature>
<evidence type="ECO:0000313" key="17">
    <source>
        <dbReference type="Proteomes" id="UP000612456"/>
    </source>
</evidence>
<keyword evidence="5" id="KW-0597">Phosphoprotein</keyword>
<dbReference type="Proteomes" id="UP000612456">
    <property type="component" value="Unassembled WGS sequence"/>
</dbReference>
<name>A0A917DZ62_9BACL</name>
<accession>A0A917DZ62</accession>
<evidence type="ECO:0000259" key="15">
    <source>
        <dbReference type="PROSITE" id="PS50885"/>
    </source>
</evidence>
<dbReference type="Gene3D" id="6.10.340.10">
    <property type="match status" value="1"/>
</dbReference>
<dbReference type="SUPFAM" id="SSF158472">
    <property type="entry name" value="HAMP domain-like"/>
    <property type="match status" value="1"/>
</dbReference>
<evidence type="ECO:0000256" key="8">
    <source>
        <dbReference type="ARBA" id="ARBA00022777"/>
    </source>
</evidence>
<dbReference type="InterPro" id="IPR050351">
    <property type="entry name" value="BphY/WalK/GraS-like"/>
</dbReference>
<keyword evidence="6" id="KW-0808">Transferase</keyword>
<keyword evidence="4" id="KW-1003">Cell membrane</keyword>
<evidence type="ECO:0000313" key="16">
    <source>
        <dbReference type="EMBL" id="GGD86448.1"/>
    </source>
</evidence>
<reference evidence="16" key="2">
    <citation type="submission" date="2020-09" db="EMBL/GenBank/DDBJ databases">
        <authorList>
            <person name="Sun Q."/>
            <person name="Zhou Y."/>
        </authorList>
    </citation>
    <scope>NUCLEOTIDE SEQUENCE</scope>
    <source>
        <strain evidence="16">CGMCC 1.15178</strain>
    </source>
</reference>
<keyword evidence="9" id="KW-0067">ATP-binding</keyword>
<feature type="transmembrane region" description="Helical" evidence="13">
    <location>
        <begin position="179"/>
        <end position="198"/>
    </location>
</feature>
<gene>
    <name evidence="16" type="ORF">GCM10010911_51140</name>
</gene>
<sequence>MGEYTRRGGRMRRGGVTIKIFTITAALLVVSALLIYLTLYFLLPGYYKSFKQSRLESGVNELVQDVDGKDYENAIPLILQFGQEHNAMLRVRDANGQMLLPSDLMRFIEGAGTGFDFPGFRKLRPNQERFGPERAAASGMNMLTVSRTIHFAESDESFTLTVNSPLQPIDEASDVILRFLPYMLIAILLIAVGGASIYSRLIARPLLGLNNVARRLAKLDFSAAASPLKSSDEIGELSQSLSKLAINLRSTMVELQEANAQLKDDIEQEREQEKKRREFVATISHELKTPITAVSGQLEAMIGNVGIYRDRDTYLRQSYKIMRDMDKLVHEILDLSKLESRDFLPQMQQIDLAGLVRESVDNISYLAEVKDMEIACELPSEAIIAADERLMAKAVANIIGNAVQYSGEGERIYVRIIEVAESVKETGSLDAPAGIGGSAHCLADGSRREGPRERQYRLEVVNTGAHLDEAKLPRLFEPFYRTEESRSRATGGSGLGLYIVSKVLDAHGAAYLIENIPRGVRFSVMLKAA</sequence>
<dbReference type="InterPro" id="IPR005467">
    <property type="entry name" value="His_kinase_dom"/>
</dbReference>
<feature type="domain" description="HAMP" evidence="15">
    <location>
        <begin position="200"/>
        <end position="253"/>
    </location>
</feature>
<dbReference type="PRINTS" id="PR00344">
    <property type="entry name" value="BCTRLSENSOR"/>
</dbReference>
<evidence type="ECO:0000259" key="14">
    <source>
        <dbReference type="PROSITE" id="PS50109"/>
    </source>
</evidence>
<keyword evidence="13" id="KW-1133">Transmembrane helix</keyword>
<dbReference type="Gene3D" id="1.10.287.130">
    <property type="match status" value="1"/>
</dbReference>
<comment type="caution">
    <text evidence="16">The sequence shown here is derived from an EMBL/GenBank/DDBJ whole genome shotgun (WGS) entry which is preliminary data.</text>
</comment>
<dbReference type="PROSITE" id="PS50885">
    <property type="entry name" value="HAMP"/>
    <property type="match status" value="1"/>
</dbReference>
<keyword evidence="17" id="KW-1185">Reference proteome</keyword>
<dbReference type="PROSITE" id="PS50109">
    <property type="entry name" value="HIS_KIN"/>
    <property type="match status" value="1"/>
</dbReference>
<evidence type="ECO:0000256" key="1">
    <source>
        <dbReference type="ARBA" id="ARBA00000085"/>
    </source>
</evidence>
<organism evidence="16 17">
    <name type="scientific">Paenibacillus nasutitermitis</name>
    <dbReference type="NCBI Taxonomy" id="1652958"/>
    <lineage>
        <taxon>Bacteria</taxon>
        <taxon>Bacillati</taxon>
        <taxon>Bacillota</taxon>
        <taxon>Bacilli</taxon>
        <taxon>Bacillales</taxon>
        <taxon>Paenibacillaceae</taxon>
        <taxon>Paenibacillus</taxon>
    </lineage>
</organism>
<evidence type="ECO:0000256" key="5">
    <source>
        <dbReference type="ARBA" id="ARBA00022553"/>
    </source>
</evidence>
<evidence type="ECO:0000256" key="9">
    <source>
        <dbReference type="ARBA" id="ARBA00022840"/>
    </source>
</evidence>
<keyword evidence="11 13" id="KW-0472">Membrane</keyword>
<dbReference type="InterPro" id="IPR036890">
    <property type="entry name" value="HATPase_C_sf"/>
</dbReference>
<keyword evidence="13" id="KW-0812">Transmembrane</keyword>
<evidence type="ECO:0000256" key="3">
    <source>
        <dbReference type="ARBA" id="ARBA00012438"/>
    </source>
</evidence>
<evidence type="ECO:0000256" key="13">
    <source>
        <dbReference type="SAM" id="Phobius"/>
    </source>
</evidence>
<dbReference type="InterPro" id="IPR036097">
    <property type="entry name" value="HisK_dim/P_sf"/>
</dbReference>
<dbReference type="Pfam" id="PF00512">
    <property type="entry name" value="HisKA"/>
    <property type="match status" value="1"/>
</dbReference>
<keyword evidence="8 16" id="KW-0418">Kinase</keyword>
<dbReference type="CDD" id="cd06225">
    <property type="entry name" value="HAMP"/>
    <property type="match status" value="1"/>
</dbReference>
<dbReference type="AlphaFoldDB" id="A0A917DZ62"/>
<dbReference type="Pfam" id="PF00672">
    <property type="entry name" value="HAMP"/>
    <property type="match status" value="1"/>
</dbReference>
<dbReference type="PANTHER" id="PTHR45453">
    <property type="entry name" value="PHOSPHATE REGULON SENSOR PROTEIN PHOR"/>
    <property type="match status" value="1"/>
</dbReference>
<dbReference type="InterPro" id="IPR003594">
    <property type="entry name" value="HATPase_dom"/>
</dbReference>